<dbReference type="EMBL" id="BTSY01000007">
    <property type="protein sequence ID" value="GMT36415.1"/>
    <property type="molecule type" value="Genomic_DNA"/>
</dbReference>
<feature type="signal peptide" evidence="5">
    <location>
        <begin position="1"/>
        <end position="17"/>
    </location>
</feature>
<dbReference type="PANTHER" id="PTHR21700">
    <property type="entry name" value="TRANSTHYRETIN-LIKE FAMILY PROTEIN-RELATED"/>
    <property type="match status" value="1"/>
</dbReference>
<keyword evidence="7" id="KW-1185">Reference proteome</keyword>
<feature type="non-terminal residue" evidence="6">
    <location>
        <position position="1"/>
    </location>
</feature>
<dbReference type="GO" id="GO:0009986">
    <property type="term" value="C:cell surface"/>
    <property type="evidence" value="ECO:0007669"/>
    <property type="project" value="InterPro"/>
</dbReference>
<dbReference type="Pfam" id="PF01060">
    <property type="entry name" value="TTR-52"/>
    <property type="match status" value="1"/>
</dbReference>
<evidence type="ECO:0000256" key="4">
    <source>
        <dbReference type="ARBA" id="ARBA00022729"/>
    </source>
</evidence>
<comment type="similarity">
    <text evidence="2">Belongs to the nematode transthyretin-like family.</text>
</comment>
<dbReference type="InterPro" id="IPR001534">
    <property type="entry name" value="Transthyretin-like"/>
</dbReference>
<reference evidence="6" key="1">
    <citation type="submission" date="2023-10" db="EMBL/GenBank/DDBJ databases">
        <title>Genome assembly of Pristionchus species.</title>
        <authorList>
            <person name="Yoshida K."/>
            <person name="Sommer R.J."/>
        </authorList>
    </citation>
    <scope>NUCLEOTIDE SEQUENCE</scope>
    <source>
        <strain evidence="6">RS5133</strain>
    </source>
</reference>
<accession>A0AAV5X0I8</accession>
<feature type="chain" id="PRO_5043798008" description="Transthyretin-like protein" evidence="5">
    <location>
        <begin position="18"/>
        <end position="137"/>
    </location>
</feature>
<gene>
    <name evidence="6" type="ORF">PFISCL1PPCAC_27712</name>
</gene>
<comment type="caution">
    <text evidence="6">The sequence shown here is derived from an EMBL/GenBank/DDBJ whole genome shotgun (WGS) entry which is preliminary data.</text>
</comment>
<evidence type="ECO:0000256" key="3">
    <source>
        <dbReference type="ARBA" id="ARBA00022525"/>
    </source>
</evidence>
<dbReference type="InterPro" id="IPR038479">
    <property type="entry name" value="Transthyretin-like_sf"/>
</dbReference>
<evidence type="ECO:0000313" key="7">
    <source>
        <dbReference type="Proteomes" id="UP001432322"/>
    </source>
</evidence>
<sequence>EMRPFIVLLFLFFSSHAFRQQSVAVKGKLMCGEQTLQGAKVKLWDKNILEDDLLAEGVTDENGDFELLGRNSALLKMDVYFKVYHDCADGVVPCQRKVSFRVPDDFVFRAETPEKTFDAPTLDMSKRYHNEKRSCMN</sequence>
<protein>
    <recommendedName>
        <fullName evidence="8">Transthyretin-like protein</fullName>
    </recommendedName>
</protein>
<evidence type="ECO:0008006" key="8">
    <source>
        <dbReference type="Google" id="ProtNLM"/>
    </source>
</evidence>
<organism evidence="6 7">
    <name type="scientific">Pristionchus fissidentatus</name>
    <dbReference type="NCBI Taxonomy" id="1538716"/>
    <lineage>
        <taxon>Eukaryota</taxon>
        <taxon>Metazoa</taxon>
        <taxon>Ecdysozoa</taxon>
        <taxon>Nematoda</taxon>
        <taxon>Chromadorea</taxon>
        <taxon>Rhabditida</taxon>
        <taxon>Rhabditina</taxon>
        <taxon>Diplogasteromorpha</taxon>
        <taxon>Diplogasteroidea</taxon>
        <taxon>Neodiplogasteridae</taxon>
        <taxon>Pristionchus</taxon>
    </lineage>
</organism>
<comment type="subcellular location">
    <subcellularLocation>
        <location evidence="1">Secreted</location>
    </subcellularLocation>
</comment>
<name>A0AAV5X0I8_9BILA</name>
<evidence type="ECO:0000256" key="2">
    <source>
        <dbReference type="ARBA" id="ARBA00010112"/>
    </source>
</evidence>
<dbReference type="Proteomes" id="UP001432322">
    <property type="component" value="Unassembled WGS sequence"/>
</dbReference>
<proteinExistence type="inferred from homology"/>
<dbReference type="PANTHER" id="PTHR21700:SF112">
    <property type="entry name" value="TRANSTHYRETIN-RELATED FAMILY DOMAIN"/>
    <property type="match status" value="1"/>
</dbReference>
<evidence type="ECO:0000313" key="6">
    <source>
        <dbReference type="EMBL" id="GMT36415.1"/>
    </source>
</evidence>
<dbReference type="Gene3D" id="2.60.40.3330">
    <property type="match status" value="1"/>
</dbReference>
<keyword evidence="3" id="KW-0964">Secreted</keyword>
<keyword evidence="4 5" id="KW-0732">Signal</keyword>
<evidence type="ECO:0000256" key="1">
    <source>
        <dbReference type="ARBA" id="ARBA00004613"/>
    </source>
</evidence>
<evidence type="ECO:0000256" key="5">
    <source>
        <dbReference type="SAM" id="SignalP"/>
    </source>
</evidence>
<dbReference type="AlphaFoldDB" id="A0AAV5X0I8"/>
<dbReference type="GO" id="GO:0005576">
    <property type="term" value="C:extracellular region"/>
    <property type="evidence" value="ECO:0007669"/>
    <property type="project" value="UniProtKB-SubCell"/>
</dbReference>